<dbReference type="HOGENOM" id="CLU_2303227_0_0_6"/>
<dbReference type="STRING" id="1905730.W5S_3967"/>
<dbReference type="Proteomes" id="UP001194579">
    <property type="component" value="Unassembled WGS sequence"/>
</dbReference>
<dbReference type="RefSeq" id="WP_014701470.1">
    <property type="nucleotide sequence ID" value="NC_017845.1"/>
</dbReference>
<evidence type="ECO:0000313" key="3">
    <source>
        <dbReference type="Proteomes" id="UP000008044"/>
    </source>
</evidence>
<dbReference type="EMBL" id="CP003415">
    <property type="protein sequence ID" value="AFI92030.1"/>
    <property type="molecule type" value="Genomic_DNA"/>
</dbReference>
<dbReference type="KEGG" id="pec:W5S_3967"/>
<reference evidence="1 3" key="1">
    <citation type="journal article" date="2012" name="J. Bacteriol.">
        <title>Genome sequence of Pectobacterium sp. strain SCC3193.</title>
        <authorList>
            <person name="Koskinen J.P."/>
            <person name="Laine P."/>
            <person name="Niemi O."/>
            <person name="Nykyri J."/>
            <person name="Harjunpaa H."/>
            <person name="Auvinen P."/>
            <person name="Paulin L."/>
            <person name="Pirhonen M."/>
            <person name="Palva T."/>
            <person name="Holm L."/>
        </authorList>
    </citation>
    <scope>NUCLEOTIDE SEQUENCE [LARGE SCALE GENOMIC DNA]</scope>
    <source>
        <strain evidence="1 3">SCC3193</strain>
    </source>
</reference>
<sequence length="100" mass="11346">MSLELVADLNAQIAQETQEEILLTLQSKYQKIYTSTSGNSGFVRYGEEYKIKAPPLFDIFILKDKVILSVYGNLTDQRTITVQVSNAFLAKNISIYFSEE</sequence>
<protein>
    <submittedName>
        <fullName evidence="1">Uncharacterized protein</fullName>
    </submittedName>
</protein>
<reference evidence="4" key="3">
    <citation type="submission" date="2023-07" db="EMBL/GenBank/DDBJ databases">
        <title>Identification of Pectobacterium versatile causing blackleg of potato from New York State with a whole genome sequencing approach.</title>
        <authorList>
            <person name="Ma X."/>
            <person name="Swingle B."/>
        </authorList>
    </citation>
    <scope>NUCLEOTIDE SEQUENCE [LARGE SCALE GENOMIC DNA]</scope>
    <source>
        <strain evidence="4">NY1588A</strain>
    </source>
</reference>
<accession>A0A0H3I7S0</accession>
<gene>
    <name evidence="1" type="ordered locus">W5S_3967</name>
    <name evidence="2" type="ORF">F6Q06_22965</name>
</gene>
<dbReference type="Proteomes" id="UP000008044">
    <property type="component" value="Chromosome"/>
</dbReference>
<evidence type="ECO:0000313" key="4">
    <source>
        <dbReference type="Proteomes" id="UP001194579"/>
    </source>
</evidence>
<dbReference type="PATRIC" id="fig|1166016.3.peg.4040"/>
<evidence type="ECO:0000313" key="1">
    <source>
        <dbReference type="EMBL" id="AFI92030.1"/>
    </source>
</evidence>
<keyword evidence="4" id="KW-1185">Reference proteome</keyword>
<dbReference type="EMBL" id="WABS01000080">
    <property type="protein sequence ID" value="MBI0557319.1"/>
    <property type="molecule type" value="Genomic_DNA"/>
</dbReference>
<dbReference type="AlphaFoldDB" id="A0A0H3I7S0"/>
<dbReference type="eggNOG" id="ENOG5032PEZ">
    <property type="taxonomic scope" value="Bacteria"/>
</dbReference>
<reference evidence="2" key="4">
    <citation type="submission" date="2024-05" db="EMBL/GenBank/DDBJ databases">
        <title>Identification of Pectobacterium versatile causing blackleg of potato from New York State with a whole genome sequencing approach.</title>
        <authorList>
            <person name="Ma X."/>
            <person name="Swingle B."/>
        </authorList>
    </citation>
    <scope>NUCLEOTIDE SEQUENCE</scope>
    <source>
        <strain evidence="2">NY1588A</strain>
    </source>
</reference>
<name>A0A0H3I7S0_PECPM</name>
<organism evidence="1 3">
    <name type="scientific">Pectobacterium parmentieri</name>
    <dbReference type="NCBI Taxonomy" id="1905730"/>
    <lineage>
        <taxon>Bacteria</taxon>
        <taxon>Pseudomonadati</taxon>
        <taxon>Pseudomonadota</taxon>
        <taxon>Gammaproteobacteria</taxon>
        <taxon>Enterobacterales</taxon>
        <taxon>Pectobacteriaceae</taxon>
        <taxon>Pectobacterium</taxon>
    </lineage>
</organism>
<evidence type="ECO:0000313" key="2">
    <source>
        <dbReference type="EMBL" id="MBI0557319.1"/>
    </source>
</evidence>
<reference evidence="1" key="2">
    <citation type="submission" date="2012-03" db="EMBL/GenBank/DDBJ databases">
        <authorList>
            <person name="Koskinen P."/>
            <person name="Laine P."/>
            <person name="Niemi O."/>
            <person name="Nykyri J."/>
            <person name="Harjunpaa H."/>
            <person name="Auvinen P."/>
            <person name="Paulin L."/>
            <person name="Pirhonen M."/>
            <person name="Palva T."/>
            <person name="Holm L."/>
        </authorList>
    </citation>
    <scope>NUCLEOTIDE SEQUENCE</scope>
    <source>
        <strain evidence="1">SCC3193</strain>
    </source>
</reference>
<proteinExistence type="predicted"/>